<dbReference type="AlphaFoldDB" id="A0A3N4IIC1"/>
<evidence type="ECO:0000313" key="2">
    <source>
        <dbReference type="EMBL" id="RPA85376.1"/>
    </source>
</evidence>
<proteinExistence type="predicted"/>
<feature type="domain" description="F-box" evidence="1">
    <location>
        <begin position="95"/>
        <end position="141"/>
    </location>
</feature>
<accession>A0A3N4IIC1</accession>
<sequence length="605" mass="69213">MDQENPSLRALSVSLPPALDYLREGTLTPPEEDLKPAQLTDISKIPAALLMLRHTSHFDEHVDPKSITELYNTHIRNLLPPLFASKPLQGPRISTVPILNLPSELLTQMLIDLPLTSLTYLRLVHPRFKAIVDSFSTYRHLITYAPTILELSVITNLGTHPHFTLSTFETLFSGNPICHNCGINSFTSTEFRAKVDSLPGTWGYHSYNTFYPEETHSTLKKEYRRFHNTLNFPNLWRPCCDICEPRISNTCSSHHALDKNAQELSPHLRRSYHHSYPTTNRDLHWLFFTASELQEVFGITQSDLQERKPDWFCYPEGLRLGREAISDYEILDTNWSEEMCLGKRLYRFCDVDRAGLLNPGRSSQITAPSGRKLRKLAQQTYKHSLTAAKARGKRFIATLPILGPKGLEGRVVVPVRGAACKGCFFYDFVAKAIDGMSPAFSPKQLVRPEKEIEVHIRECGYIGQLVRIALRGIRRGYGAEEEEVYLSREESEELDRDINNQYVPESDAGHTGYYEGTHWDRKRRWKIEKYAELILAWCRTIEYEESNEDRDRICGTMTMIRAAKTGVDAAAEYREQLALQFKAELNEDMGFGSDGEGADWLFMEP</sequence>
<evidence type="ECO:0000313" key="3">
    <source>
        <dbReference type="Proteomes" id="UP000275078"/>
    </source>
</evidence>
<dbReference type="EMBL" id="ML119654">
    <property type="protein sequence ID" value="RPA85376.1"/>
    <property type="molecule type" value="Genomic_DNA"/>
</dbReference>
<keyword evidence="3" id="KW-1185">Reference proteome</keyword>
<reference evidence="2 3" key="1">
    <citation type="journal article" date="2018" name="Nat. Ecol. Evol.">
        <title>Pezizomycetes genomes reveal the molecular basis of ectomycorrhizal truffle lifestyle.</title>
        <authorList>
            <person name="Murat C."/>
            <person name="Payen T."/>
            <person name="Noel B."/>
            <person name="Kuo A."/>
            <person name="Morin E."/>
            <person name="Chen J."/>
            <person name="Kohler A."/>
            <person name="Krizsan K."/>
            <person name="Balestrini R."/>
            <person name="Da Silva C."/>
            <person name="Montanini B."/>
            <person name="Hainaut M."/>
            <person name="Levati E."/>
            <person name="Barry K.W."/>
            <person name="Belfiori B."/>
            <person name="Cichocki N."/>
            <person name="Clum A."/>
            <person name="Dockter R.B."/>
            <person name="Fauchery L."/>
            <person name="Guy J."/>
            <person name="Iotti M."/>
            <person name="Le Tacon F."/>
            <person name="Lindquist E.A."/>
            <person name="Lipzen A."/>
            <person name="Malagnac F."/>
            <person name="Mello A."/>
            <person name="Molinier V."/>
            <person name="Miyauchi S."/>
            <person name="Poulain J."/>
            <person name="Riccioni C."/>
            <person name="Rubini A."/>
            <person name="Sitrit Y."/>
            <person name="Splivallo R."/>
            <person name="Traeger S."/>
            <person name="Wang M."/>
            <person name="Zifcakova L."/>
            <person name="Wipf D."/>
            <person name="Zambonelli A."/>
            <person name="Paolocci F."/>
            <person name="Nowrousian M."/>
            <person name="Ottonello S."/>
            <person name="Baldrian P."/>
            <person name="Spatafora J.W."/>
            <person name="Henrissat B."/>
            <person name="Nagy L.G."/>
            <person name="Aury J.M."/>
            <person name="Wincker P."/>
            <person name="Grigoriev I.V."/>
            <person name="Bonfante P."/>
            <person name="Martin F.M."/>
        </authorList>
    </citation>
    <scope>NUCLEOTIDE SEQUENCE [LARGE SCALE GENOMIC DNA]</scope>
    <source>
        <strain evidence="2 3">RN42</strain>
    </source>
</reference>
<dbReference type="PROSITE" id="PS50181">
    <property type="entry name" value="FBOX"/>
    <property type="match status" value="1"/>
</dbReference>
<name>A0A3N4IIC1_ASCIM</name>
<organism evidence="2 3">
    <name type="scientific">Ascobolus immersus RN42</name>
    <dbReference type="NCBI Taxonomy" id="1160509"/>
    <lineage>
        <taxon>Eukaryota</taxon>
        <taxon>Fungi</taxon>
        <taxon>Dikarya</taxon>
        <taxon>Ascomycota</taxon>
        <taxon>Pezizomycotina</taxon>
        <taxon>Pezizomycetes</taxon>
        <taxon>Pezizales</taxon>
        <taxon>Ascobolaceae</taxon>
        <taxon>Ascobolus</taxon>
    </lineage>
</organism>
<protein>
    <recommendedName>
        <fullName evidence="1">F-box domain-containing protein</fullName>
    </recommendedName>
</protein>
<gene>
    <name evidence="2" type="ORF">BJ508DRAFT_412158</name>
</gene>
<dbReference type="Proteomes" id="UP000275078">
    <property type="component" value="Unassembled WGS sequence"/>
</dbReference>
<evidence type="ECO:0000259" key="1">
    <source>
        <dbReference type="PROSITE" id="PS50181"/>
    </source>
</evidence>
<dbReference type="InterPro" id="IPR001810">
    <property type="entry name" value="F-box_dom"/>
</dbReference>